<name>A0A6J5Q0Z0_9CAUD</name>
<sequence length="37" mass="4113">MDKPKEKPKCQHTKTYVAVRHVSGLTLVKCADCGQVL</sequence>
<proteinExistence type="predicted"/>
<gene>
    <name evidence="1" type="ORF">UFOVP972_114</name>
</gene>
<accession>A0A6J5Q0Z0</accession>
<dbReference type="EMBL" id="LR796923">
    <property type="protein sequence ID" value="CAB4175118.1"/>
    <property type="molecule type" value="Genomic_DNA"/>
</dbReference>
<reference evidence="1" key="1">
    <citation type="submission" date="2020-05" db="EMBL/GenBank/DDBJ databases">
        <authorList>
            <person name="Chiriac C."/>
            <person name="Salcher M."/>
            <person name="Ghai R."/>
            <person name="Kavagutti S V."/>
        </authorList>
    </citation>
    <scope>NUCLEOTIDE SEQUENCE</scope>
</reference>
<organism evidence="1">
    <name type="scientific">uncultured Caudovirales phage</name>
    <dbReference type="NCBI Taxonomy" id="2100421"/>
    <lineage>
        <taxon>Viruses</taxon>
        <taxon>Duplodnaviria</taxon>
        <taxon>Heunggongvirae</taxon>
        <taxon>Uroviricota</taxon>
        <taxon>Caudoviricetes</taxon>
        <taxon>Peduoviridae</taxon>
        <taxon>Maltschvirus</taxon>
        <taxon>Maltschvirus maltsch</taxon>
    </lineage>
</organism>
<protein>
    <submittedName>
        <fullName evidence="1">Uncharacterized protein</fullName>
    </submittedName>
</protein>
<evidence type="ECO:0000313" key="1">
    <source>
        <dbReference type="EMBL" id="CAB4175118.1"/>
    </source>
</evidence>